<name>A0A6G0W057_APHCR</name>
<dbReference type="PANTHER" id="PTHR33273:SF4">
    <property type="entry name" value="ENDONUCLEASE_EXONUCLEASE_PHOSPHATASE DOMAIN-CONTAINING PROTEIN"/>
    <property type="match status" value="1"/>
</dbReference>
<keyword evidence="3" id="KW-1185">Reference proteome</keyword>
<comment type="caution">
    <text evidence="2">The sequence shown here is derived from an EMBL/GenBank/DDBJ whole genome shotgun (WGS) entry which is preliminary data.</text>
</comment>
<dbReference type="SUPFAM" id="SSF56219">
    <property type="entry name" value="DNase I-like"/>
    <property type="match status" value="1"/>
</dbReference>
<evidence type="ECO:0000259" key="1">
    <source>
        <dbReference type="Pfam" id="PF14529"/>
    </source>
</evidence>
<sequence length="489" mass="56372">TQSITSTNPQSSNIGMTNIDTLHSSHLEKDPNTTTIECPETNIDIEIEEENKTFIADLSVDINRVIYDLNPNIICFQETNFKNSHHPNLKNYTGYIKNHTTANRVSGGVVTFIKNNIDSKEIIIQTHREAIVTLVELDKPIHICNIYIPDSTLFTIVDIENILDQLLKPYIFLGYLNSRNTSWGCNLTDPRCKTIEQTIENDQSLILLNNGDPTRYNNSNGSLSAIDLTLTFSSLAFSMEWHVLTAYSSSDHWPLEIRIQSKNTLYDPPPKWNLRKPNWKLFAELIEDELISNTIDLNLPILQEQIDTKVKNFSNMIIRVANIAIGQNQYNNKNKTAPWRMTWSGDRVISILMKWDINGNMIKFLTNFLTNRSIRWSTRTGFIRNINTIKYMIKISNLPNHISASNFHHPFLNHRAKTPNTIYENLNQIKENINLNIDTITKIPMSSFAPWTWSLNMNTELLKFNKNSTENSIIVSHFHELIYTTTTIR</sequence>
<protein>
    <submittedName>
        <fullName evidence="2">Putative RNA-directed DNA polymerase from transposon BS</fullName>
    </submittedName>
</protein>
<dbReference type="GO" id="GO:0003964">
    <property type="term" value="F:RNA-directed DNA polymerase activity"/>
    <property type="evidence" value="ECO:0007669"/>
    <property type="project" value="UniProtKB-KW"/>
</dbReference>
<feature type="non-terminal residue" evidence="2">
    <location>
        <position position="1"/>
    </location>
</feature>
<dbReference type="Proteomes" id="UP000478052">
    <property type="component" value="Unassembled WGS sequence"/>
</dbReference>
<keyword evidence="2" id="KW-0548">Nucleotidyltransferase</keyword>
<dbReference type="AlphaFoldDB" id="A0A6G0W057"/>
<feature type="domain" description="Endonuclease/exonuclease/phosphatase" evidence="1">
    <location>
        <begin position="141"/>
        <end position="255"/>
    </location>
</feature>
<evidence type="ECO:0000313" key="3">
    <source>
        <dbReference type="Proteomes" id="UP000478052"/>
    </source>
</evidence>
<evidence type="ECO:0000313" key="2">
    <source>
        <dbReference type="EMBL" id="KAF0716583.1"/>
    </source>
</evidence>
<dbReference type="PANTHER" id="PTHR33273">
    <property type="entry name" value="DOMAIN-CONTAINING PROTEIN, PUTATIVE-RELATED"/>
    <property type="match status" value="1"/>
</dbReference>
<organism evidence="2 3">
    <name type="scientific">Aphis craccivora</name>
    <name type="common">Cowpea aphid</name>
    <dbReference type="NCBI Taxonomy" id="307492"/>
    <lineage>
        <taxon>Eukaryota</taxon>
        <taxon>Metazoa</taxon>
        <taxon>Ecdysozoa</taxon>
        <taxon>Arthropoda</taxon>
        <taxon>Hexapoda</taxon>
        <taxon>Insecta</taxon>
        <taxon>Pterygota</taxon>
        <taxon>Neoptera</taxon>
        <taxon>Paraneoptera</taxon>
        <taxon>Hemiptera</taxon>
        <taxon>Sternorrhyncha</taxon>
        <taxon>Aphidomorpha</taxon>
        <taxon>Aphidoidea</taxon>
        <taxon>Aphididae</taxon>
        <taxon>Aphidini</taxon>
        <taxon>Aphis</taxon>
        <taxon>Aphis</taxon>
    </lineage>
</organism>
<accession>A0A6G0W057</accession>
<dbReference type="Pfam" id="PF14529">
    <property type="entry name" value="Exo_endo_phos_2"/>
    <property type="match status" value="1"/>
</dbReference>
<keyword evidence="2" id="KW-0808">Transferase</keyword>
<dbReference type="InterPro" id="IPR005135">
    <property type="entry name" value="Endo/exonuclease/phosphatase"/>
</dbReference>
<proteinExistence type="predicted"/>
<gene>
    <name evidence="2" type="ORF">FWK35_00035291</name>
</gene>
<dbReference type="Gene3D" id="3.60.10.10">
    <property type="entry name" value="Endonuclease/exonuclease/phosphatase"/>
    <property type="match status" value="1"/>
</dbReference>
<keyword evidence="2" id="KW-0695">RNA-directed DNA polymerase</keyword>
<reference evidence="2 3" key="1">
    <citation type="submission" date="2019-08" db="EMBL/GenBank/DDBJ databases">
        <title>Whole genome of Aphis craccivora.</title>
        <authorList>
            <person name="Voronova N.V."/>
            <person name="Shulinski R.S."/>
            <person name="Bandarenka Y.V."/>
            <person name="Zhorov D.G."/>
            <person name="Warner D."/>
        </authorList>
    </citation>
    <scope>NUCLEOTIDE SEQUENCE [LARGE SCALE GENOMIC DNA]</scope>
    <source>
        <strain evidence="2">180601</strain>
        <tissue evidence="2">Whole Body</tissue>
    </source>
</reference>
<dbReference type="OrthoDB" id="415822at2759"/>
<dbReference type="InterPro" id="IPR036691">
    <property type="entry name" value="Endo/exonu/phosph_ase_sf"/>
</dbReference>
<dbReference type="EMBL" id="VUJU01009969">
    <property type="protein sequence ID" value="KAF0716583.1"/>
    <property type="molecule type" value="Genomic_DNA"/>
</dbReference>